<dbReference type="InterPro" id="IPR038727">
    <property type="entry name" value="NadR/Ttd14_AAA_dom"/>
</dbReference>
<evidence type="ECO:0000259" key="1">
    <source>
        <dbReference type="Pfam" id="PF13521"/>
    </source>
</evidence>
<proteinExistence type="predicted"/>
<protein>
    <submittedName>
        <fullName evidence="2">AAA family ATPase</fullName>
    </submittedName>
</protein>
<keyword evidence="3" id="KW-1185">Reference proteome</keyword>
<dbReference type="AlphaFoldDB" id="A0A7W3TI17"/>
<name>A0A7W3TI17_9ACTN</name>
<dbReference type="InterPro" id="IPR027417">
    <property type="entry name" value="P-loop_NTPase"/>
</dbReference>
<dbReference type="Gene3D" id="3.40.50.300">
    <property type="entry name" value="P-loop containing nucleotide triphosphate hydrolases"/>
    <property type="match status" value="1"/>
</dbReference>
<organism evidence="2 3">
    <name type="scientific">Streptomyces alkaliphilus</name>
    <dbReference type="NCBI Taxonomy" id="1472722"/>
    <lineage>
        <taxon>Bacteria</taxon>
        <taxon>Bacillati</taxon>
        <taxon>Actinomycetota</taxon>
        <taxon>Actinomycetes</taxon>
        <taxon>Kitasatosporales</taxon>
        <taxon>Streptomycetaceae</taxon>
        <taxon>Streptomyces</taxon>
    </lineage>
</organism>
<dbReference type="Pfam" id="PF13521">
    <property type="entry name" value="AAA_28"/>
    <property type="match status" value="1"/>
</dbReference>
<evidence type="ECO:0000313" key="2">
    <source>
        <dbReference type="EMBL" id="MBB0247229.1"/>
    </source>
</evidence>
<sequence length="240" mass="26381">MKLAIAGTYSVGKTLTTMALAHLTGLPRSAAKTMRELLPISIPGKTLEECTPAELIMLIMRRNQERAVNESHLSHGFVSDGSSLHEWAYGTVRVLVGINPNESVDLENVKLAEDIRFYAAVLEQMAVPAKQHAKASYDAFVHLPIEFPLVPDGHRPVNERFRYLADRLMLDTLDELGIPYHSVGGSVPERLEKIIDIHGLTPRVSVEEAIARAEREYALIDTSSELDRAAVGMSVSSGGR</sequence>
<accession>A0A7W3TI17</accession>
<evidence type="ECO:0000313" key="3">
    <source>
        <dbReference type="Proteomes" id="UP000538929"/>
    </source>
</evidence>
<dbReference type="Proteomes" id="UP000538929">
    <property type="component" value="Unassembled WGS sequence"/>
</dbReference>
<dbReference type="RefSeq" id="WP_182608447.1">
    <property type="nucleotide sequence ID" value="NZ_VKHT01001499.1"/>
</dbReference>
<dbReference type="EMBL" id="VKHT01001499">
    <property type="protein sequence ID" value="MBB0247229.1"/>
    <property type="molecule type" value="Genomic_DNA"/>
</dbReference>
<gene>
    <name evidence="2" type="ORF">FNQ90_24685</name>
</gene>
<reference evidence="3" key="1">
    <citation type="submission" date="2019-10" db="EMBL/GenBank/DDBJ databases">
        <title>Streptomyces sp. nov., a novel actinobacterium isolated from alkaline environment.</title>
        <authorList>
            <person name="Golinska P."/>
        </authorList>
    </citation>
    <scope>NUCLEOTIDE SEQUENCE [LARGE SCALE GENOMIC DNA]</scope>
    <source>
        <strain evidence="3">DSM 42118</strain>
    </source>
</reference>
<feature type="domain" description="NadR/Ttd14 AAA" evidence="1">
    <location>
        <begin position="3"/>
        <end position="190"/>
    </location>
</feature>
<comment type="caution">
    <text evidence="2">The sequence shown here is derived from an EMBL/GenBank/DDBJ whole genome shotgun (WGS) entry which is preliminary data.</text>
</comment>